<dbReference type="InterPro" id="IPR032284">
    <property type="entry name" value="RecQ_Zn-bd"/>
</dbReference>
<comment type="catalytic activity">
    <reaction evidence="15 16">
        <text>Couples ATP hydrolysis with the unwinding of duplex DNA by translocating in the 3'-5' direction.</text>
        <dbReference type="EC" id="5.6.2.4"/>
    </reaction>
</comment>
<dbReference type="Gene3D" id="3.40.50.300">
    <property type="entry name" value="P-loop containing nucleotide triphosphate hydrolases"/>
    <property type="match status" value="2"/>
</dbReference>
<dbReference type="GO" id="GO:0030894">
    <property type="term" value="C:replisome"/>
    <property type="evidence" value="ECO:0007669"/>
    <property type="project" value="TreeGrafter"/>
</dbReference>
<dbReference type="GO" id="GO:0043138">
    <property type="term" value="F:3'-5' DNA helicase activity"/>
    <property type="evidence" value="ECO:0007669"/>
    <property type="project" value="UniProtKB-EC"/>
</dbReference>
<dbReference type="GO" id="GO:0016787">
    <property type="term" value="F:hydrolase activity"/>
    <property type="evidence" value="ECO:0007669"/>
    <property type="project" value="UniProtKB-KW"/>
</dbReference>
<dbReference type="Pfam" id="PF00270">
    <property type="entry name" value="DEAD"/>
    <property type="match status" value="1"/>
</dbReference>
<keyword evidence="11" id="KW-0238">DNA-binding</keyword>
<keyword evidence="21" id="KW-1185">Reference proteome</keyword>
<organism evidence="20 21">
    <name type="scientific">Symbiodinium necroappetens</name>
    <dbReference type="NCBI Taxonomy" id="1628268"/>
    <lineage>
        <taxon>Eukaryota</taxon>
        <taxon>Sar</taxon>
        <taxon>Alveolata</taxon>
        <taxon>Dinophyceae</taxon>
        <taxon>Suessiales</taxon>
        <taxon>Symbiodiniaceae</taxon>
        <taxon>Symbiodinium</taxon>
    </lineage>
</organism>
<keyword evidence="9" id="KW-0862">Zinc</keyword>
<dbReference type="SUPFAM" id="SSF47819">
    <property type="entry name" value="HRDC-like"/>
    <property type="match status" value="1"/>
</dbReference>
<dbReference type="InterPro" id="IPR036390">
    <property type="entry name" value="WH_DNA-bd_sf"/>
</dbReference>
<dbReference type="GO" id="GO:0005634">
    <property type="term" value="C:nucleus"/>
    <property type="evidence" value="ECO:0007669"/>
    <property type="project" value="UniProtKB-SubCell"/>
</dbReference>
<sequence>MPNDATLDSVHDALRAYWGYETLRPMQESAIRASLDGRDSLVVLPTGGGKSLCYQLPALMRDGYDVVVSPLISLMKDQVDGLIASGVPAVAVHSGMSPEEQDAALHAVESGDVRLLFSAPERLLTSKMRSLLARTKPNAIVIDEAHCISHWGHDFRPEYRRLTDLKSVVPDAAWHAFTATATAQVRDDIAQQLGLRDAVTLVGDCDRPNLIYRVLPRVDARGQLLEAVNRHEHEAVIVYCLSRNDTEKTAGWLKARGVEAAAYHAGLSPNVRQRVQDRFMQERLQVVCATVAFGMGVDRSNVRCVVHMAMPKSIEHYQQEAGRAGRDSLEAECLLLYSSADVLSWRRLMTRSAQEAGEESMPEHQSELLERMRRFCSSMRCRHAQLAEYFDQTLDQERCGACDVCLGESVAVEDAPVIAQKILSAVARLNSSFGAAHVIDVLKGSRKEKLTRYGHDRLSVYGLMKGEAVPVLHSYIDQLCDLGALERTPGDRPVLRLTGESSRFLKGEPETVLRRPNVAETRSGRERSRHAEADWEGVDRELFEKLRELRAEIAQEREVPAYVVFGDATLREMARRKPATLGEMLEVKGIGNAKLQQFGEIFLERIIRDR</sequence>
<accession>A0A812RDL2</accession>
<dbReference type="Pfam" id="PF00570">
    <property type="entry name" value="HRDC"/>
    <property type="match status" value="1"/>
</dbReference>
<dbReference type="InterPro" id="IPR004589">
    <property type="entry name" value="DNA_helicase_ATP-dep_RecQ"/>
</dbReference>
<comment type="caution">
    <text evidence="20">The sequence shown here is derived from an EMBL/GenBank/DDBJ whole genome shotgun (WGS) entry which is preliminary data.</text>
</comment>
<dbReference type="GO" id="GO:0005737">
    <property type="term" value="C:cytoplasm"/>
    <property type="evidence" value="ECO:0007669"/>
    <property type="project" value="TreeGrafter"/>
</dbReference>
<evidence type="ECO:0000256" key="13">
    <source>
        <dbReference type="ARBA" id="ARBA00023204"/>
    </source>
</evidence>
<dbReference type="InterPro" id="IPR010997">
    <property type="entry name" value="HRDC-like_sf"/>
</dbReference>
<dbReference type="EMBL" id="CAJNJA010018808">
    <property type="protein sequence ID" value="CAE7431883.1"/>
    <property type="molecule type" value="Genomic_DNA"/>
</dbReference>
<evidence type="ECO:0000259" key="19">
    <source>
        <dbReference type="PROSITE" id="PS51194"/>
    </source>
</evidence>
<keyword evidence="10 16" id="KW-0067">ATP-binding</keyword>
<dbReference type="SMART" id="SM00487">
    <property type="entry name" value="DEXDc"/>
    <property type="match status" value="1"/>
</dbReference>
<dbReference type="GO" id="GO:0006281">
    <property type="term" value="P:DNA repair"/>
    <property type="evidence" value="ECO:0007669"/>
    <property type="project" value="UniProtKB-KW"/>
</dbReference>
<evidence type="ECO:0000256" key="14">
    <source>
        <dbReference type="ARBA" id="ARBA00023235"/>
    </source>
</evidence>
<evidence type="ECO:0000313" key="20">
    <source>
        <dbReference type="EMBL" id="CAE7431883.1"/>
    </source>
</evidence>
<dbReference type="GO" id="GO:0009378">
    <property type="term" value="F:four-way junction helicase activity"/>
    <property type="evidence" value="ECO:0007669"/>
    <property type="project" value="TreeGrafter"/>
</dbReference>
<evidence type="ECO:0000256" key="4">
    <source>
        <dbReference type="ARBA" id="ARBA00022723"/>
    </source>
</evidence>
<dbReference type="Pfam" id="PF16124">
    <property type="entry name" value="RecQ_Zn_bind"/>
    <property type="match status" value="1"/>
</dbReference>
<dbReference type="PROSITE" id="PS50967">
    <property type="entry name" value="HRDC"/>
    <property type="match status" value="1"/>
</dbReference>
<feature type="domain" description="HRDC" evidence="17">
    <location>
        <begin position="536"/>
        <end position="610"/>
    </location>
</feature>
<evidence type="ECO:0000256" key="3">
    <source>
        <dbReference type="ARBA" id="ARBA00005446"/>
    </source>
</evidence>
<evidence type="ECO:0000256" key="5">
    <source>
        <dbReference type="ARBA" id="ARBA00022741"/>
    </source>
</evidence>
<dbReference type="PANTHER" id="PTHR13710">
    <property type="entry name" value="DNA HELICASE RECQ FAMILY MEMBER"/>
    <property type="match status" value="1"/>
</dbReference>
<dbReference type="InterPro" id="IPR036388">
    <property type="entry name" value="WH-like_DNA-bd_sf"/>
</dbReference>
<dbReference type="SUPFAM" id="SSF52540">
    <property type="entry name" value="P-loop containing nucleoside triphosphate hydrolases"/>
    <property type="match status" value="1"/>
</dbReference>
<dbReference type="CDD" id="cd18794">
    <property type="entry name" value="SF2_C_RecQ"/>
    <property type="match status" value="1"/>
</dbReference>
<dbReference type="InterPro" id="IPR011545">
    <property type="entry name" value="DEAD/DEAH_box_helicase_dom"/>
</dbReference>
<dbReference type="InterPro" id="IPR002121">
    <property type="entry name" value="HRDC_dom"/>
</dbReference>
<dbReference type="Gene3D" id="1.10.150.80">
    <property type="entry name" value="HRDC domain"/>
    <property type="match status" value="1"/>
</dbReference>
<dbReference type="CDD" id="cd17920">
    <property type="entry name" value="DEXHc_RecQ"/>
    <property type="match status" value="1"/>
</dbReference>
<keyword evidence="5 16" id="KW-0547">Nucleotide-binding</keyword>
<comment type="cofactor">
    <cofactor evidence="1">
        <name>Mg(2+)</name>
        <dbReference type="ChEBI" id="CHEBI:18420"/>
    </cofactor>
</comment>
<protein>
    <recommendedName>
        <fullName evidence="16">ATP-dependent DNA helicase</fullName>
        <ecNumber evidence="16">5.6.2.4</ecNumber>
    </recommendedName>
</protein>
<name>A0A812RDL2_9DINO</name>
<dbReference type="NCBIfam" id="TIGR00614">
    <property type="entry name" value="recQ_fam"/>
    <property type="match status" value="1"/>
</dbReference>
<dbReference type="GO" id="GO:0003677">
    <property type="term" value="F:DNA binding"/>
    <property type="evidence" value="ECO:0007669"/>
    <property type="project" value="UniProtKB-KW"/>
</dbReference>
<dbReference type="SMART" id="SM00490">
    <property type="entry name" value="HELICc"/>
    <property type="match status" value="1"/>
</dbReference>
<evidence type="ECO:0000256" key="8">
    <source>
        <dbReference type="ARBA" id="ARBA00022806"/>
    </source>
</evidence>
<evidence type="ECO:0000259" key="17">
    <source>
        <dbReference type="PROSITE" id="PS50967"/>
    </source>
</evidence>
<evidence type="ECO:0000256" key="9">
    <source>
        <dbReference type="ARBA" id="ARBA00022833"/>
    </source>
</evidence>
<dbReference type="Proteomes" id="UP000601435">
    <property type="component" value="Unassembled WGS sequence"/>
</dbReference>
<evidence type="ECO:0000256" key="1">
    <source>
        <dbReference type="ARBA" id="ARBA00001946"/>
    </source>
</evidence>
<dbReference type="SMART" id="SM00341">
    <property type="entry name" value="HRDC"/>
    <property type="match status" value="1"/>
</dbReference>
<dbReference type="SUPFAM" id="SSF46785">
    <property type="entry name" value="Winged helix' DNA-binding domain"/>
    <property type="match status" value="1"/>
</dbReference>
<dbReference type="PANTHER" id="PTHR13710:SF105">
    <property type="entry name" value="ATP-DEPENDENT DNA HELICASE Q1"/>
    <property type="match status" value="1"/>
</dbReference>
<keyword evidence="12" id="KW-0233">DNA recombination</keyword>
<evidence type="ECO:0000313" key="21">
    <source>
        <dbReference type="Proteomes" id="UP000601435"/>
    </source>
</evidence>
<comment type="catalytic activity">
    <reaction evidence="16">
        <text>ATP + H2O = ADP + phosphate + H(+)</text>
        <dbReference type="Rhea" id="RHEA:13065"/>
        <dbReference type="ChEBI" id="CHEBI:15377"/>
        <dbReference type="ChEBI" id="CHEBI:15378"/>
        <dbReference type="ChEBI" id="CHEBI:30616"/>
        <dbReference type="ChEBI" id="CHEBI:43474"/>
        <dbReference type="ChEBI" id="CHEBI:456216"/>
    </reaction>
</comment>
<proteinExistence type="inferred from homology"/>
<dbReference type="InterPro" id="IPR014001">
    <property type="entry name" value="Helicase_ATP-bd"/>
</dbReference>
<evidence type="ECO:0000259" key="18">
    <source>
        <dbReference type="PROSITE" id="PS51192"/>
    </source>
</evidence>
<dbReference type="PROSITE" id="PS51194">
    <property type="entry name" value="HELICASE_CTER"/>
    <property type="match status" value="1"/>
</dbReference>
<keyword evidence="14" id="KW-0413">Isomerase</keyword>
<dbReference type="EC" id="5.6.2.4" evidence="16"/>
<keyword evidence="13" id="KW-0234">DNA repair</keyword>
<dbReference type="Pfam" id="PF09382">
    <property type="entry name" value="RQC"/>
    <property type="match status" value="1"/>
</dbReference>
<dbReference type="InterPro" id="IPR044876">
    <property type="entry name" value="HRDC_dom_sf"/>
</dbReference>
<comment type="subcellular location">
    <subcellularLocation>
        <location evidence="16">Nucleus</location>
    </subcellularLocation>
</comment>
<dbReference type="GO" id="GO:0006310">
    <property type="term" value="P:DNA recombination"/>
    <property type="evidence" value="ECO:0007669"/>
    <property type="project" value="UniProtKB-KW"/>
</dbReference>
<evidence type="ECO:0000256" key="12">
    <source>
        <dbReference type="ARBA" id="ARBA00023172"/>
    </source>
</evidence>
<dbReference type="FunFam" id="1.10.150.80:FF:000002">
    <property type="entry name" value="ATP-dependent DNA helicase RecQ"/>
    <property type="match status" value="1"/>
</dbReference>
<gene>
    <name evidence="20" type="primary">recQ</name>
    <name evidence="20" type="ORF">SNEC2469_LOCUS11858</name>
</gene>
<dbReference type="GO" id="GO:0006260">
    <property type="term" value="P:DNA replication"/>
    <property type="evidence" value="ECO:0007669"/>
    <property type="project" value="InterPro"/>
</dbReference>
<dbReference type="InterPro" id="IPR027417">
    <property type="entry name" value="P-loop_NTPase"/>
</dbReference>
<keyword evidence="16" id="KW-0539">Nucleus</keyword>
<dbReference type="Pfam" id="PF00271">
    <property type="entry name" value="Helicase_C"/>
    <property type="match status" value="1"/>
</dbReference>
<dbReference type="InterPro" id="IPR006293">
    <property type="entry name" value="DNA_helicase_ATP-dep_RecQ_bac"/>
</dbReference>
<dbReference type="NCBIfam" id="TIGR01389">
    <property type="entry name" value="recQ"/>
    <property type="match status" value="1"/>
</dbReference>
<dbReference type="GO" id="GO:0046872">
    <property type="term" value="F:metal ion binding"/>
    <property type="evidence" value="ECO:0007669"/>
    <property type="project" value="UniProtKB-KW"/>
</dbReference>
<keyword evidence="8 16" id="KW-0347">Helicase</keyword>
<evidence type="ECO:0000256" key="15">
    <source>
        <dbReference type="ARBA" id="ARBA00034617"/>
    </source>
</evidence>
<keyword evidence="7 16" id="KW-0378">Hydrolase</keyword>
<dbReference type="SMART" id="SM00956">
    <property type="entry name" value="RQC"/>
    <property type="match status" value="1"/>
</dbReference>
<comment type="similarity">
    <text evidence="3 16">Belongs to the helicase family. RecQ subfamily.</text>
</comment>
<reference evidence="20" key="1">
    <citation type="submission" date="2021-02" db="EMBL/GenBank/DDBJ databases">
        <authorList>
            <person name="Dougan E. K."/>
            <person name="Rhodes N."/>
            <person name="Thang M."/>
            <person name="Chan C."/>
        </authorList>
    </citation>
    <scope>NUCLEOTIDE SEQUENCE</scope>
</reference>
<evidence type="ECO:0000256" key="2">
    <source>
        <dbReference type="ARBA" id="ARBA00001947"/>
    </source>
</evidence>
<keyword evidence="6" id="KW-0227">DNA damage</keyword>
<dbReference type="Gene3D" id="1.10.10.10">
    <property type="entry name" value="Winged helix-like DNA-binding domain superfamily/Winged helix DNA-binding domain"/>
    <property type="match status" value="1"/>
</dbReference>
<dbReference type="FunFam" id="3.40.50.300:FF:001389">
    <property type="entry name" value="ATP-dependent DNA helicase RecQ"/>
    <property type="match status" value="1"/>
</dbReference>
<dbReference type="AlphaFoldDB" id="A0A812RDL2"/>
<evidence type="ECO:0000256" key="7">
    <source>
        <dbReference type="ARBA" id="ARBA00022801"/>
    </source>
</evidence>
<evidence type="ECO:0000256" key="6">
    <source>
        <dbReference type="ARBA" id="ARBA00022763"/>
    </source>
</evidence>
<evidence type="ECO:0000256" key="10">
    <source>
        <dbReference type="ARBA" id="ARBA00022840"/>
    </source>
</evidence>
<dbReference type="OrthoDB" id="10261556at2759"/>
<dbReference type="InterPro" id="IPR001650">
    <property type="entry name" value="Helicase_C-like"/>
</dbReference>
<comment type="cofactor">
    <cofactor evidence="2">
        <name>Zn(2+)</name>
        <dbReference type="ChEBI" id="CHEBI:29105"/>
    </cofactor>
</comment>
<dbReference type="GO" id="GO:0005524">
    <property type="term" value="F:ATP binding"/>
    <property type="evidence" value="ECO:0007669"/>
    <property type="project" value="UniProtKB-KW"/>
</dbReference>
<evidence type="ECO:0000256" key="16">
    <source>
        <dbReference type="RuleBase" id="RU364117"/>
    </source>
</evidence>
<keyword evidence="4" id="KW-0479">Metal-binding</keyword>
<feature type="domain" description="Helicase ATP-binding" evidence="18">
    <location>
        <begin position="31"/>
        <end position="199"/>
    </location>
</feature>
<feature type="domain" description="Helicase C-terminal" evidence="19">
    <location>
        <begin position="220"/>
        <end position="369"/>
    </location>
</feature>
<dbReference type="PROSITE" id="PS51192">
    <property type="entry name" value="HELICASE_ATP_BIND_1"/>
    <property type="match status" value="1"/>
</dbReference>
<evidence type="ECO:0000256" key="11">
    <source>
        <dbReference type="ARBA" id="ARBA00023125"/>
    </source>
</evidence>
<dbReference type="InterPro" id="IPR018982">
    <property type="entry name" value="RQC_domain"/>
</dbReference>